<evidence type="ECO:0008006" key="4">
    <source>
        <dbReference type="Google" id="ProtNLM"/>
    </source>
</evidence>
<keyword evidence="1" id="KW-0472">Membrane</keyword>
<keyword evidence="1" id="KW-1133">Transmembrane helix</keyword>
<organism evidence="2 3">
    <name type="scientific">Tahibacter amnicola</name>
    <dbReference type="NCBI Taxonomy" id="2976241"/>
    <lineage>
        <taxon>Bacteria</taxon>
        <taxon>Pseudomonadati</taxon>
        <taxon>Pseudomonadota</taxon>
        <taxon>Gammaproteobacteria</taxon>
        <taxon>Lysobacterales</taxon>
        <taxon>Rhodanobacteraceae</taxon>
        <taxon>Tahibacter</taxon>
    </lineage>
</organism>
<evidence type="ECO:0000313" key="3">
    <source>
        <dbReference type="Proteomes" id="UP001064632"/>
    </source>
</evidence>
<evidence type="ECO:0000256" key="1">
    <source>
        <dbReference type="SAM" id="Phobius"/>
    </source>
</evidence>
<sequence length="145" mass="15786">MASSEEGATEPLRRRRRGALMRWVRLLGMAGDVLEALAGLLRAETRLAKSAVPHAVIGAGAVLVLSILLISCGWLGLLLWLYQLTGSVGLALMWLSIASAVLLGLAVWRLVRALRALSFPETRTRIHAWLERSDHHGVDADDSTQ</sequence>
<gene>
    <name evidence="2" type="ORF">N4264_10300</name>
</gene>
<dbReference type="RefSeq" id="WP_261696943.1">
    <property type="nucleotide sequence ID" value="NZ_CP104694.1"/>
</dbReference>
<dbReference type="EMBL" id="CP104694">
    <property type="protein sequence ID" value="UXI69991.1"/>
    <property type="molecule type" value="Genomic_DNA"/>
</dbReference>
<name>A0ABY6BK58_9GAMM</name>
<keyword evidence="3" id="KW-1185">Reference proteome</keyword>
<protein>
    <recommendedName>
        <fullName evidence="4">Membrane protein YqjE</fullName>
    </recommendedName>
</protein>
<accession>A0ABY6BK58</accession>
<feature type="transmembrane region" description="Helical" evidence="1">
    <location>
        <begin position="55"/>
        <end position="82"/>
    </location>
</feature>
<feature type="transmembrane region" description="Helical" evidence="1">
    <location>
        <begin position="23"/>
        <end position="43"/>
    </location>
</feature>
<feature type="transmembrane region" description="Helical" evidence="1">
    <location>
        <begin position="88"/>
        <end position="111"/>
    </location>
</feature>
<proteinExistence type="predicted"/>
<evidence type="ECO:0000313" key="2">
    <source>
        <dbReference type="EMBL" id="UXI69991.1"/>
    </source>
</evidence>
<keyword evidence="1" id="KW-0812">Transmembrane</keyword>
<dbReference type="Proteomes" id="UP001064632">
    <property type="component" value="Chromosome"/>
</dbReference>
<reference evidence="2" key="1">
    <citation type="submission" date="2022-09" db="EMBL/GenBank/DDBJ databases">
        <title>Tahibacter sp. nov., isolated from a fresh water.</title>
        <authorList>
            <person name="Baek J.H."/>
            <person name="Lee J.K."/>
            <person name="Kim J.M."/>
            <person name="Jeon C.O."/>
        </authorList>
    </citation>
    <scope>NUCLEOTIDE SEQUENCE</scope>
    <source>
        <strain evidence="2">W38</strain>
    </source>
</reference>